<keyword evidence="4 7" id="KW-0812">Transmembrane</keyword>
<feature type="transmembrane region" description="Helical" evidence="7">
    <location>
        <begin position="173"/>
        <end position="199"/>
    </location>
</feature>
<keyword evidence="2 7" id="KW-0813">Transport</keyword>
<gene>
    <name evidence="9" type="ORF">ACFSJH_02765</name>
</gene>
<comment type="subcellular location">
    <subcellularLocation>
        <location evidence="1 7">Cell membrane</location>
        <topology evidence="1 7">Multi-pass membrane protein</topology>
    </subcellularLocation>
</comment>
<dbReference type="CDD" id="cd06261">
    <property type="entry name" value="TM_PBP2"/>
    <property type="match status" value="1"/>
</dbReference>
<evidence type="ECO:0000256" key="1">
    <source>
        <dbReference type="ARBA" id="ARBA00004651"/>
    </source>
</evidence>
<evidence type="ECO:0000259" key="8">
    <source>
        <dbReference type="PROSITE" id="PS50928"/>
    </source>
</evidence>
<dbReference type="RefSeq" id="WP_377769815.1">
    <property type="nucleotide sequence ID" value="NZ_JBHUHO010000008.1"/>
</dbReference>
<keyword evidence="3" id="KW-1003">Cell membrane</keyword>
<dbReference type="EMBL" id="JBHUHO010000008">
    <property type="protein sequence ID" value="MFD2114670.1"/>
    <property type="molecule type" value="Genomic_DNA"/>
</dbReference>
<name>A0ABW4YG17_9BACL</name>
<evidence type="ECO:0000313" key="10">
    <source>
        <dbReference type="Proteomes" id="UP001597362"/>
    </source>
</evidence>
<evidence type="ECO:0000256" key="6">
    <source>
        <dbReference type="ARBA" id="ARBA00023136"/>
    </source>
</evidence>
<dbReference type="Gene3D" id="1.10.3720.10">
    <property type="entry name" value="MetI-like"/>
    <property type="match status" value="1"/>
</dbReference>
<organism evidence="9 10">
    <name type="scientific">Paenibacillus yanchengensis</name>
    <dbReference type="NCBI Taxonomy" id="2035833"/>
    <lineage>
        <taxon>Bacteria</taxon>
        <taxon>Bacillati</taxon>
        <taxon>Bacillota</taxon>
        <taxon>Bacilli</taxon>
        <taxon>Bacillales</taxon>
        <taxon>Paenibacillaceae</taxon>
        <taxon>Paenibacillus</taxon>
    </lineage>
</organism>
<dbReference type="PANTHER" id="PTHR43227:SF11">
    <property type="entry name" value="BLL4140 PROTEIN"/>
    <property type="match status" value="1"/>
</dbReference>
<feature type="transmembrane region" description="Helical" evidence="7">
    <location>
        <begin position="29"/>
        <end position="51"/>
    </location>
</feature>
<feature type="transmembrane region" description="Helical" evidence="7">
    <location>
        <begin position="284"/>
        <end position="305"/>
    </location>
</feature>
<keyword evidence="5 7" id="KW-1133">Transmembrane helix</keyword>
<dbReference type="Proteomes" id="UP001597362">
    <property type="component" value="Unassembled WGS sequence"/>
</dbReference>
<evidence type="ECO:0000313" key="9">
    <source>
        <dbReference type="EMBL" id="MFD2114670.1"/>
    </source>
</evidence>
<sequence length="318" mass="35845">MKMSKDLPLIKQKSKWLTFFKQWEFQSMILPGILFILVFSYVPMWGVFLAFKEYDIFQGPLKSPWVGFRQFELFFNSPDFLTVLKNTIVISFLKLVIVFPAPIVLALVLNEVRHFRFKRIVQTLTYLPHFLSWIIVAGLAFSILSVDGGSLNILLQKLGWIDQPINWLSIPEYFYTILITAGLWKEIGFSSIVYLAAIAGVNPEMYEAAAIDGAGRIRKIVSITVPTIAPVITIFMILNIGNLLSAGFEDILALTNNGNNAILRNTSQVIDTYVYSMGVNQQRFSFATAVGLFKSVINIGLLWGANSLTRRIGGNSLW</sequence>
<dbReference type="PROSITE" id="PS50928">
    <property type="entry name" value="ABC_TM1"/>
    <property type="match status" value="1"/>
</dbReference>
<protein>
    <submittedName>
        <fullName evidence="9">ABC transporter permease</fullName>
    </submittedName>
</protein>
<feature type="transmembrane region" description="Helical" evidence="7">
    <location>
        <begin position="220"/>
        <end position="240"/>
    </location>
</feature>
<accession>A0ABW4YG17</accession>
<feature type="transmembrane region" description="Helical" evidence="7">
    <location>
        <begin position="88"/>
        <end position="109"/>
    </location>
</feature>
<dbReference type="PANTHER" id="PTHR43227">
    <property type="entry name" value="BLL4140 PROTEIN"/>
    <property type="match status" value="1"/>
</dbReference>
<evidence type="ECO:0000256" key="3">
    <source>
        <dbReference type="ARBA" id="ARBA00022475"/>
    </source>
</evidence>
<feature type="transmembrane region" description="Helical" evidence="7">
    <location>
        <begin position="130"/>
        <end position="153"/>
    </location>
</feature>
<dbReference type="Pfam" id="PF00528">
    <property type="entry name" value="BPD_transp_1"/>
    <property type="match status" value="1"/>
</dbReference>
<evidence type="ECO:0000256" key="4">
    <source>
        <dbReference type="ARBA" id="ARBA00022692"/>
    </source>
</evidence>
<reference evidence="10" key="1">
    <citation type="journal article" date="2019" name="Int. J. Syst. Evol. Microbiol.">
        <title>The Global Catalogue of Microorganisms (GCM) 10K type strain sequencing project: providing services to taxonomists for standard genome sequencing and annotation.</title>
        <authorList>
            <consortium name="The Broad Institute Genomics Platform"/>
            <consortium name="The Broad Institute Genome Sequencing Center for Infectious Disease"/>
            <person name="Wu L."/>
            <person name="Ma J."/>
        </authorList>
    </citation>
    <scope>NUCLEOTIDE SEQUENCE [LARGE SCALE GENOMIC DNA]</scope>
    <source>
        <strain evidence="10">GH52</strain>
    </source>
</reference>
<proteinExistence type="inferred from homology"/>
<dbReference type="InterPro" id="IPR035906">
    <property type="entry name" value="MetI-like_sf"/>
</dbReference>
<comment type="similarity">
    <text evidence="7">Belongs to the binding-protein-dependent transport system permease family.</text>
</comment>
<feature type="domain" description="ABC transmembrane type-1" evidence="8">
    <location>
        <begin position="84"/>
        <end position="303"/>
    </location>
</feature>
<dbReference type="SUPFAM" id="SSF161098">
    <property type="entry name" value="MetI-like"/>
    <property type="match status" value="1"/>
</dbReference>
<dbReference type="InterPro" id="IPR050809">
    <property type="entry name" value="UgpAE/MalFG_permease"/>
</dbReference>
<evidence type="ECO:0000256" key="7">
    <source>
        <dbReference type="RuleBase" id="RU363032"/>
    </source>
</evidence>
<keyword evidence="6 7" id="KW-0472">Membrane</keyword>
<keyword evidence="10" id="KW-1185">Reference proteome</keyword>
<comment type="caution">
    <text evidence="9">The sequence shown here is derived from an EMBL/GenBank/DDBJ whole genome shotgun (WGS) entry which is preliminary data.</text>
</comment>
<evidence type="ECO:0000256" key="5">
    <source>
        <dbReference type="ARBA" id="ARBA00022989"/>
    </source>
</evidence>
<dbReference type="InterPro" id="IPR000515">
    <property type="entry name" value="MetI-like"/>
</dbReference>
<evidence type="ECO:0000256" key="2">
    <source>
        <dbReference type="ARBA" id="ARBA00022448"/>
    </source>
</evidence>